<evidence type="ECO:0000256" key="6">
    <source>
        <dbReference type="ARBA" id="ARBA00023136"/>
    </source>
</evidence>
<comment type="caution">
    <text evidence="9">The sequence shown here is derived from an EMBL/GenBank/DDBJ whole genome shotgun (WGS) entry which is preliminary data.</text>
</comment>
<evidence type="ECO:0000256" key="5">
    <source>
        <dbReference type="ARBA" id="ARBA00022989"/>
    </source>
</evidence>
<feature type="transmembrane region" description="Helical" evidence="7">
    <location>
        <begin position="181"/>
        <end position="206"/>
    </location>
</feature>
<dbReference type="PROSITE" id="PS50928">
    <property type="entry name" value="ABC_TM1"/>
    <property type="match status" value="1"/>
</dbReference>
<evidence type="ECO:0000256" key="7">
    <source>
        <dbReference type="RuleBase" id="RU363032"/>
    </source>
</evidence>
<keyword evidence="6 7" id="KW-0472">Membrane</keyword>
<comment type="subcellular location">
    <subcellularLocation>
        <location evidence="1 7">Cell membrane</location>
        <topology evidence="1 7">Multi-pass membrane protein</topology>
    </subcellularLocation>
</comment>
<feature type="transmembrane region" description="Helical" evidence="7">
    <location>
        <begin position="71"/>
        <end position="96"/>
    </location>
</feature>
<keyword evidence="4 7" id="KW-0812">Transmembrane</keyword>
<evidence type="ECO:0000256" key="1">
    <source>
        <dbReference type="ARBA" id="ARBA00004651"/>
    </source>
</evidence>
<dbReference type="Gene3D" id="1.10.3720.10">
    <property type="entry name" value="MetI-like"/>
    <property type="match status" value="1"/>
</dbReference>
<dbReference type="PANTHER" id="PTHR43744">
    <property type="entry name" value="ABC TRANSPORTER PERMEASE PROTEIN MG189-RELATED-RELATED"/>
    <property type="match status" value="1"/>
</dbReference>
<evidence type="ECO:0000259" key="8">
    <source>
        <dbReference type="PROSITE" id="PS50928"/>
    </source>
</evidence>
<keyword evidence="10" id="KW-1185">Reference proteome</keyword>
<proteinExistence type="inferred from homology"/>
<dbReference type="EMBL" id="QGQD01000068">
    <property type="protein sequence ID" value="TLC99606.1"/>
    <property type="molecule type" value="Genomic_DNA"/>
</dbReference>
<evidence type="ECO:0000256" key="4">
    <source>
        <dbReference type="ARBA" id="ARBA00022692"/>
    </source>
</evidence>
<protein>
    <submittedName>
        <fullName evidence="9">L-arabinose transport system permease protein AraQ</fullName>
    </submittedName>
</protein>
<dbReference type="AlphaFoldDB" id="A0A4U8Q4H2"/>
<organism evidence="9 10">
    <name type="scientific">Robinsoniella peoriensis</name>
    <dbReference type="NCBI Taxonomy" id="180332"/>
    <lineage>
        <taxon>Bacteria</taxon>
        <taxon>Bacillati</taxon>
        <taxon>Bacillota</taxon>
        <taxon>Clostridia</taxon>
        <taxon>Lachnospirales</taxon>
        <taxon>Lachnospiraceae</taxon>
        <taxon>Robinsoniella</taxon>
    </lineage>
</organism>
<dbReference type="SUPFAM" id="SSF161098">
    <property type="entry name" value="MetI-like"/>
    <property type="match status" value="1"/>
</dbReference>
<dbReference type="STRING" id="180332.GCA_000797495_01616"/>
<dbReference type="PANTHER" id="PTHR43744:SF12">
    <property type="entry name" value="ABC TRANSPORTER PERMEASE PROTEIN MG189-RELATED"/>
    <property type="match status" value="1"/>
</dbReference>
<comment type="similarity">
    <text evidence="7">Belongs to the binding-protein-dependent transport system permease family.</text>
</comment>
<feature type="transmembrane region" description="Helical" evidence="7">
    <location>
        <begin position="137"/>
        <end position="160"/>
    </location>
</feature>
<keyword evidence="3" id="KW-1003">Cell membrane</keyword>
<feature type="domain" description="ABC transmembrane type-1" evidence="8">
    <location>
        <begin position="71"/>
        <end position="260"/>
    </location>
</feature>
<dbReference type="Proteomes" id="UP000306509">
    <property type="component" value="Unassembled WGS sequence"/>
</dbReference>
<evidence type="ECO:0000313" key="10">
    <source>
        <dbReference type="Proteomes" id="UP000306509"/>
    </source>
</evidence>
<dbReference type="GO" id="GO:0055085">
    <property type="term" value="P:transmembrane transport"/>
    <property type="evidence" value="ECO:0007669"/>
    <property type="project" value="InterPro"/>
</dbReference>
<evidence type="ECO:0000313" key="9">
    <source>
        <dbReference type="EMBL" id="TLC99606.1"/>
    </source>
</evidence>
<dbReference type="InterPro" id="IPR000515">
    <property type="entry name" value="MetI-like"/>
</dbReference>
<dbReference type="InterPro" id="IPR035906">
    <property type="entry name" value="MetI-like_sf"/>
</dbReference>
<dbReference type="CDD" id="cd06261">
    <property type="entry name" value="TM_PBP2"/>
    <property type="match status" value="1"/>
</dbReference>
<accession>A0A4U8Q4H2</accession>
<dbReference type="Pfam" id="PF00528">
    <property type="entry name" value="BPD_transp_1"/>
    <property type="match status" value="1"/>
</dbReference>
<feature type="transmembrane region" description="Helical" evidence="7">
    <location>
        <begin position="239"/>
        <end position="260"/>
    </location>
</feature>
<sequence length="275" mass="30762">MVKRKGKFKLAILEIMIIIISLIIIIPLLIMFFGSVKNQVESAQFTISLPSEWHFENFAFVIETGKILGSFFNSVVITGSATVIGVCCAAMAAFVIARKKTRGGENLYNYFFLGMIAPMQIITTYLMLNVLHLSGSFIGIILIYVSINLPFNTFLFTSFISGIPKEIDEAANVDGCGIWRLFFTIIMPLLKPVIATSSVIFAMNVWNDFQLPLYFLNSPSKYTMPLTIYNFYGKYFSNWNYVFADMVLTAIPILIVYLIAQKYIVAGMTAGAVKG</sequence>
<name>A0A4U8Q4H2_9FIRM</name>
<evidence type="ECO:0000256" key="3">
    <source>
        <dbReference type="ARBA" id="ARBA00022475"/>
    </source>
</evidence>
<feature type="transmembrane region" description="Helical" evidence="7">
    <location>
        <begin position="12"/>
        <end position="33"/>
    </location>
</feature>
<keyword evidence="5 7" id="KW-1133">Transmembrane helix</keyword>
<keyword evidence="2 7" id="KW-0813">Transport</keyword>
<dbReference type="GO" id="GO:0005886">
    <property type="term" value="C:plasma membrane"/>
    <property type="evidence" value="ECO:0007669"/>
    <property type="project" value="UniProtKB-SubCell"/>
</dbReference>
<dbReference type="RefSeq" id="WP_138003193.1">
    <property type="nucleotide sequence ID" value="NZ_QGQD01000068.1"/>
</dbReference>
<evidence type="ECO:0000256" key="2">
    <source>
        <dbReference type="ARBA" id="ARBA00022448"/>
    </source>
</evidence>
<feature type="transmembrane region" description="Helical" evidence="7">
    <location>
        <begin position="108"/>
        <end position="131"/>
    </location>
</feature>
<gene>
    <name evidence="9" type="primary">araQ_54</name>
    <name evidence="9" type="ORF">DSM106044_03557</name>
</gene>
<reference evidence="9 10" key="1">
    <citation type="journal article" date="2019" name="Anaerobe">
        <title>Detection of Robinsoniella peoriensis in multiple bone samples of a trauma patient.</title>
        <authorList>
            <person name="Schrottner P."/>
            <person name="Hartwich K."/>
            <person name="Bunk B."/>
            <person name="Schober I."/>
            <person name="Helbig S."/>
            <person name="Rudolph W.W."/>
            <person name="Gunzer F."/>
        </authorList>
    </citation>
    <scope>NUCLEOTIDE SEQUENCE [LARGE SCALE GENOMIC DNA]</scope>
    <source>
        <strain evidence="9 10">DSM 106044</strain>
    </source>
</reference>